<evidence type="ECO:0000259" key="6">
    <source>
        <dbReference type="PROSITE" id="PS51186"/>
    </source>
</evidence>
<feature type="domain" description="N-acetyltransferase" evidence="6">
    <location>
        <begin position="4"/>
        <end position="173"/>
    </location>
</feature>
<keyword evidence="1" id="KW-0678">Repressor</keyword>
<protein>
    <recommendedName>
        <fullName evidence="6">N-acetyltransferase domain-containing protein</fullName>
    </recommendedName>
</protein>
<dbReference type="InterPro" id="IPR000182">
    <property type="entry name" value="GNAT_dom"/>
</dbReference>
<comment type="caution">
    <text evidence="7">The sequence shown here is derived from an EMBL/GenBank/DDBJ whole genome shotgun (WGS) entry which is preliminary data.</text>
</comment>
<dbReference type="Pfam" id="PF00583">
    <property type="entry name" value="Acetyltransf_1"/>
    <property type="match status" value="1"/>
</dbReference>
<dbReference type="CDD" id="cd04301">
    <property type="entry name" value="NAT_SF"/>
    <property type="match status" value="1"/>
</dbReference>
<dbReference type="SUPFAM" id="SSF55729">
    <property type="entry name" value="Acyl-CoA N-acyltransferases (Nat)"/>
    <property type="match status" value="1"/>
</dbReference>
<dbReference type="OrthoDB" id="106308at2157"/>
<evidence type="ECO:0000256" key="5">
    <source>
        <dbReference type="ARBA" id="ARBA00049880"/>
    </source>
</evidence>
<accession>A0A166APZ2</accession>
<gene>
    <name evidence="7" type="ORF">MBCUR_10790</name>
</gene>
<reference evidence="7 8" key="1">
    <citation type="submission" date="2016-04" db="EMBL/GenBank/DDBJ databases">
        <title>Genome sequence of Methanobrevibacter curvatus DSM 11111.</title>
        <authorList>
            <person name="Poehlein A."/>
            <person name="Seedorf H."/>
            <person name="Daniel R."/>
        </authorList>
    </citation>
    <scope>NUCLEOTIDE SEQUENCE [LARGE SCALE GENOMIC DNA]</scope>
    <source>
        <strain evidence="7 8">DSM 11111</strain>
    </source>
</reference>
<dbReference type="Gene3D" id="3.40.630.30">
    <property type="match status" value="1"/>
</dbReference>
<proteinExistence type="predicted"/>
<comment type="catalytic activity">
    <reaction evidence="5">
        <text>glycyl-tRNA(Gly) + acetyl-CoA = N-acetylglycyl-tRNA(Gly) + CoA + H(+)</text>
        <dbReference type="Rhea" id="RHEA:81867"/>
        <dbReference type="Rhea" id="RHEA-COMP:9683"/>
        <dbReference type="Rhea" id="RHEA-COMP:19766"/>
        <dbReference type="ChEBI" id="CHEBI:15378"/>
        <dbReference type="ChEBI" id="CHEBI:57287"/>
        <dbReference type="ChEBI" id="CHEBI:57288"/>
        <dbReference type="ChEBI" id="CHEBI:78522"/>
        <dbReference type="ChEBI" id="CHEBI:232036"/>
    </reaction>
</comment>
<dbReference type="PROSITE" id="PS51186">
    <property type="entry name" value="GNAT"/>
    <property type="match status" value="1"/>
</dbReference>
<dbReference type="PATRIC" id="fig|49547.3.peg.1153"/>
<sequence length="191" mass="22405">MEQINLKNIKIKLLNENHDLNDFDCGNEDLNEFLKKDSLFQKNIMLNTAYLAFYNGKIVGFLTISSDSLNLKKLGNKYKERFQDKEVGYKTFPTIKLGRFAVDKNFQDGGIGRVLIMWLINFAIQNSEKIGFRFINIDAYIIAFNFYKKYYFKPFPVDLEKIFRKYEKAKARDLKTANSMTLGMFLDLHSL</sequence>
<dbReference type="EMBL" id="LWMV01000169">
    <property type="protein sequence ID" value="KZX12322.1"/>
    <property type="molecule type" value="Genomic_DNA"/>
</dbReference>
<keyword evidence="8" id="KW-1185">Reference proteome</keyword>
<dbReference type="GO" id="GO:0016747">
    <property type="term" value="F:acyltransferase activity, transferring groups other than amino-acyl groups"/>
    <property type="evidence" value="ECO:0007669"/>
    <property type="project" value="InterPro"/>
</dbReference>
<evidence type="ECO:0000313" key="7">
    <source>
        <dbReference type="EMBL" id="KZX12322.1"/>
    </source>
</evidence>
<evidence type="ECO:0000313" key="8">
    <source>
        <dbReference type="Proteomes" id="UP000077245"/>
    </source>
</evidence>
<name>A0A166APZ2_9EURY</name>
<dbReference type="Proteomes" id="UP000077245">
    <property type="component" value="Unassembled WGS sequence"/>
</dbReference>
<dbReference type="PANTHER" id="PTHR36449:SF1">
    <property type="entry name" value="ACETYLTRANSFERASE"/>
    <property type="match status" value="1"/>
</dbReference>
<evidence type="ECO:0000256" key="2">
    <source>
        <dbReference type="ARBA" id="ARBA00022649"/>
    </source>
</evidence>
<evidence type="ECO:0000256" key="3">
    <source>
        <dbReference type="ARBA" id="ARBA00022679"/>
    </source>
</evidence>
<dbReference type="RefSeq" id="WP_067091242.1">
    <property type="nucleotide sequence ID" value="NZ_LWMV01000169.1"/>
</dbReference>
<keyword evidence="2" id="KW-1277">Toxin-antitoxin system</keyword>
<evidence type="ECO:0000256" key="1">
    <source>
        <dbReference type="ARBA" id="ARBA00022491"/>
    </source>
</evidence>
<dbReference type="InterPro" id="IPR016181">
    <property type="entry name" value="Acyl_CoA_acyltransferase"/>
</dbReference>
<organism evidence="7 8">
    <name type="scientific">Methanobrevibacter curvatus</name>
    <dbReference type="NCBI Taxonomy" id="49547"/>
    <lineage>
        <taxon>Archaea</taxon>
        <taxon>Methanobacteriati</taxon>
        <taxon>Methanobacteriota</taxon>
        <taxon>Methanomada group</taxon>
        <taxon>Methanobacteria</taxon>
        <taxon>Methanobacteriales</taxon>
        <taxon>Methanobacteriaceae</taxon>
        <taxon>Methanobrevibacter</taxon>
    </lineage>
</organism>
<keyword evidence="4" id="KW-0012">Acyltransferase</keyword>
<dbReference type="PANTHER" id="PTHR36449">
    <property type="entry name" value="ACETYLTRANSFERASE-RELATED"/>
    <property type="match status" value="1"/>
</dbReference>
<dbReference type="AlphaFoldDB" id="A0A166APZ2"/>
<keyword evidence="3" id="KW-0808">Transferase</keyword>
<evidence type="ECO:0000256" key="4">
    <source>
        <dbReference type="ARBA" id="ARBA00023315"/>
    </source>
</evidence>